<keyword evidence="2" id="KW-1185">Reference proteome</keyword>
<dbReference type="InterPro" id="IPR019188">
    <property type="entry name" value="SNAPC1"/>
</dbReference>
<evidence type="ECO:0000256" key="1">
    <source>
        <dbReference type="SAM" id="MobiDB-lite"/>
    </source>
</evidence>
<dbReference type="PANTHER" id="PTHR15131:SF3">
    <property type="entry name" value="SNRNA-ACTIVATING PROTEIN COMPLEX SUBUNIT 1"/>
    <property type="match status" value="1"/>
</dbReference>
<reference evidence="3" key="1">
    <citation type="submission" date="2020-12" db="UniProtKB">
        <authorList>
            <consortium name="WormBaseParasite"/>
        </authorList>
    </citation>
    <scope>IDENTIFICATION</scope>
    <source>
        <strain evidence="3">MHco3</strain>
    </source>
</reference>
<name>A0A7I4YFK3_HAECO</name>
<feature type="compositionally biased region" description="Basic and acidic residues" evidence="1">
    <location>
        <begin position="313"/>
        <end position="356"/>
    </location>
</feature>
<evidence type="ECO:0000313" key="3">
    <source>
        <dbReference type="WBParaSite" id="HCON_00086990-00001"/>
    </source>
</evidence>
<dbReference type="AlphaFoldDB" id="A0A7I4YFK3"/>
<dbReference type="Pfam" id="PF09808">
    <property type="entry name" value="SNAPC1"/>
    <property type="match status" value="1"/>
</dbReference>
<dbReference type="GO" id="GO:0043565">
    <property type="term" value="F:sequence-specific DNA binding"/>
    <property type="evidence" value="ECO:0007669"/>
    <property type="project" value="TreeGrafter"/>
</dbReference>
<feature type="compositionally biased region" description="Basic and acidic residues" evidence="1">
    <location>
        <begin position="224"/>
        <end position="242"/>
    </location>
</feature>
<evidence type="ECO:0000313" key="2">
    <source>
        <dbReference type="Proteomes" id="UP000025227"/>
    </source>
</evidence>
<dbReference type="GO" id="GO:0019185">
    <property type="term" value="C:snRNA-activating protein complex"/>
    <property type="evidence" value="ECO:0007669"/>
    <property type="project" value="TreeGrafter"/>
</dbReference>
<dbReference type="OrthoDB" id="20127at2759"/>
<feature type="compositionally biased region" description="Basic and acidic residues" evidence="1">
    <location>
        <begin position="295"/>
        <end position="304"/>
    </location>
</feature>
<dbReference type="GO" id="GO:0042795">
    <property type="term" value="P:snRNA transcription by RNA polymerase II"/>
    <property type="evidence" value="ECO:0007669"/>
    <property type="project" value="TreeGrafter"/>
</dbReference>
<dbReference type="WBParaSite" id="HCON_00086990-00001">
    <property type="protein sequence ID" value="HCON_00086990-00001"/>
    <property type="gene ID" value="HCON_00086990"/>
</dbReference>
<dbReference type="PANTHER" id="PTHR15131">
    <property type="entry name" value="SMALL NUCLEAR RNA ACTIVATING COMPLEX, POLYPEPTIDE 1"/>
    <property type="match status" value="1"/>
</dbReference>
<proteinExistence type="predicted"/>
<feature type="region of interest" description="Disordered" evidence="1">
    <location>
        <begin position="224"/>
        <end position="254"/>
    </location>
</feature>
<organism evidence="2 3">
    <name type="scientific">Haemonchus contortus</name>
    <name type="common">Barber pole worm</name>
    <dbReference type="NCBI Taxonomy" id="6289"/>
    <lineage>
        <taxon>Eukaryota</taxon>
        <taxon>Metazoa</taxon>
        <taxon>Ecdysozoa</taxon>
        <taxon>Nematoda</taxon>
        <taxon>Chromadorea</taxon>
        <taxon>Rhabditida</taxon>
        <taxon>Rhabditina</taxon>
        <taxon>Rhabditomorpha</taxon>
        <taxon>Strongyloidea</taxon>
        <taxon>Trichostrongylidae</taxon>
        <taxon>Haemonchus</taxon>
    </lineage>
</organism>
<protein>
    <submittedName>
        <fullName evidence="3">Hyccin</fullName>
    </submittedName>
</protein>
<feature type="region of interest" description="Disordered" evidence="1">
    <location>
        <begin position="285"/>
        <end position="379"/>
    </location>
</feature>
<dbReference type="Proteomes" id="UP000025227">
    <property type="component" value="Unplaced"/>
</dbReference>
<dbReference type="OMA" id="IHNEYAR"/>
<sequence length="432" mass="49043">MPDVCSAIEDDLCTLLQAFKEKASLRLVKFYEVAADYRLQDVYAGRLNVAEYLEIPSDPFTLQERVFGIYITYFLYYGQASDYLVKIPTTCSDLDLLLNFVKSTLIPYRHLDAVGCIYKLVYDDAFAIMPFHNDFDPATQKKYYSSTTKDGEDHEQENYVPLEITRSILEGPVFKTMLRVQTQMTDIGKSSCDPNLQITEKDTSFTERIEEIFVQLQNELANVDKEKVSDSTEPHAEVKTEEANDESLGKSRSSIRDRAFNSVISFCRGKRAIHSEDQVKNVIVKTESPDAASESELRAVKEEPQEGSQCENNPKEGKFARKTPMRDTAKATTDGIEKANRDRPQGYEQTIVKEEPSTNGVHLEGPRQFPQKGGGFEKRNDFADAILQLDINNSDPEPLRPKLEADFEIAMSRAEAALCQPYEEKILKLEQQ</sequence>
<accession>A0A7I4YFK3</accession>
<dbReference type="GO" id="GO:0042796">
    <property type="term" value="P:snRNA transcription by RNA polymerase III"/>
    <property type="evidence" value="ECO:0007669"/>
    <property type="project" value="TreeGrafter"/>
</dbReference>